<sequence length="135" mass="15205">MQRMEAATRYSEQQAAEMKERYLMFPEHSIRYWDHTSPTQSYCVCGPSIVEIGTGDLKEKEQDKSYDVKSSFGVQVVQELNKWPLSANSQKNLLAMAAADSAGCHRDSVLSLASVKLNQRMLISSSRDGAIKVWK</sequence>
<dbReference type="GO" id="GO:0006623">
    <property type="term" value="P:protein targeting to vacuole"/>
    <property type="evidence" value="ECO:0007669"/>
    <property type="project" value="TreeGrafter"/>
</dbReference>
<dbReference type="GO" id="GO:0034271">
    <property type="term" value="C:phosphatidylinositol 3-kinase complex, class III, type I"/>
    <property type="evidence" value="ECO:0007669"/>
    <property type="project" value="TreeGrafter"/>
</dbReference>
<dbReference type="GO" id="GO:0004674">
    <property type="term" value="F:protein serine/threonine kinase activity"/>
    <property type="evidence" value="ECO:0007669"/>
    <property type="project" value="InterPro"/>
</dbReference>
<dbReference type="PANTHER" id="PTHR17583:SF0">
    <property type="entry name" value="PHOSPHOINOSITIDE 3-KINASE REGULATORY SUBUNIT 4"/>
    <property type="match status" value="1"/>
</dbReference>
<dbReference type="PROSITE" id="PS50294">
    <property type="entry name" value="WD_REPEATS_REGION"/>
    <property type="match status" value="1"/>
</dbReference>
<dbReference type="GO" id="GO:0034272">
    <property type="term" value="C:phosphatidylinositol 3-kinase complex, class III, type II"/>
    <property type="evidence" value="ECO:0007669"/>
    <property type="project" value="TreeGrafter"/>
</dbReference>
<protein>
    <submittedName>
        <fullName evidence="2">Uncharacterized protein</fullName>
    </submittedName>
</protein>
<dbReference type="InterPro" id="IPR001680">
    <property type="entry name" value="WD40_rpt"/>
</dbReference>
<dbReference type="SUPFAM" id="SSF50978">
    <property type="entry name" value="WD40 repeat-like"/>
    <property type="match status" value="1"/>
</dbReference>
<dbReference type="GO" id="GO:0071561">
    <property type="term" value="C:nucleus-vacuole junction"/>
    <property type="evidence" value="ECO:0007669"/>
    <property type="project" value="TreeGrafter"/>
</dbReference>
<dbReference type="PANTHER" id="PTHR17583">
    <property type="entry name" value="PHOSPHOINOSITIDE 3-KINASE REGULATORY SUBUNIT 4"/>
    <property type="match status" value="1"/>
</dbReference>
<dbReference type="GO" id="GO:0045324">
    <property type="term" value="P:late endosome to vacuole transport"/>
    <property type="evidence" value="ECO:0007669"/>
    <property type="project" value="InterPro"/>
</dbReference>
<evidence type="ECO:0000256" key="1">
    <source>
        <dbReference type="PROSITE-ProRule" id="PRU00221"/>
    </source>
</evidence>
<organism evidence="2">
    <name type="scientific">Ananas comosus var. bracteatus</name>
    <name type="common">red pineapple</name>
    <dbReference type="NCBI Taxonomy" id="296719"/>
    <lineage>
        <taxon>Eukaryota</taxon>
        <taxon>Viridiplantae</taxon>
        <taxon>Streptophyta</taxon>
        <taxon>Embryophyta</taxon>
        <taxon>Tracheophyta</taxon>
        <taxon>Spermatophyta</taxon>
        <taxon>Magnoliopsida</taxon>
        <taxon>Liliopsida</taxon>
        <taxon>Poales</taxon>
        <taxon>Bromeliaceae</taxon>
        <taxon>Bromelioideae</taxon>
        <taxon>Ananas</taxon>
    </lineage>
</organism>
<dbReference type="PROSITE" id="PS50082">
    <property type="entry name" value="WD_REPEATS_2"/>
    <property type="match status" value="1"/>
</dbReference>
<dbReference type="EMBL" id="LR862145">
    <property type="protein sequence ID" value="CAD1825684.1"/>
    <property type="molecule type" value="Genomic_DNA"/>
</dbReference>
<reference evidence="2" key="1">
    <citation type="submission" date="2020-07" db="EMBL/GenBank/DDBJ databases">
        <authorList>
            <person name="Lin J."/>
        </authorList>
    </citation>
    <scope>NUCLEOTIDE SEQUENCE</scope>
</reference>
<dbReference type="AlphaFoldDB" id="A0A6V7P4W0"/>
<dbReference type="InterPro" id="IPR036322">
    <property type="entry name" value="WD40_repeat_dom_sf"/>
</dbReference>
<evidence type="ECO:0000313" key="2">
    <source>
        <dbReference type="EMBL" id="CAD1825684.1"/>
    </source>
</evidence>
<gene>
    <name evidence="2" type="ORF">CB5_LOCUS8895</name>
</gene>
<keyword evidence="1" id="KW-0853">WD repeat</keyword>
<dbReference type="GO" id="GO:0005770">
    <property type="term" value="C:late endosome"/>
    <property type="evidence" value="ECO:0007669"/>
    <property type="project" value="TreeGrafter"/>
</dbReference>
<feature type="repeat" description="WD" evidence="1">
    <location>
        <begin position="102"/>
        <end position="135"/>
    </location>
</feature>
<proteinExistence type="predicted"/>
<dbReference type="InterPro" id="IPR045162">
    <property type="entry name" value="Vps15-like"/>
</dbReference>
<dbReference type="GO" id="GO:0016236">
    <property type="term" value="P:macroautophagy"/>
    <property type="evidence" value="ECO:0007669"/>
    <property type="project" value="InterPro"/>
</dbReference>
<accession>A0A6V7P4W0</accession>
<name>A0A6V7P4W0_ANACO</name>